<dbReference type="Proteomes" id="UP000004095">
    <property type="component" value="Unassembled WGS sequence"/>
</dbReference>
<protein>
    <submittedName>
        <fullName evidence="1">Uncharacterized protein</fullName>
    </submittedName>
</protein>
<gene>
    <name evidence="1" type="ORF">M23134_05023</name>
</gene>
<name>A1ZCX8_MICM2</name>
<reference evidence="1 2" key="1">
    <citation type="submission" date="2007-01" db="EMBL/GenBank/DDBJ databases">
        <authorList>
            <person name="Haygood M."/>
            <person name="Podell S."/>
            <person name="Anderson C."/>
            <person name="Hopkinson B."/>
            <person name="Roe K."/>
            <person name="Barbeau K."/>
            <person name="Gaasterland T."/>
            <person name="Ferriera S."/>
            <person name="Johnson J."/>
            <person name="Kravitz S."/>
            <person name="Beeson K."/>
            <person name="Sutton G."/>
            <person name="Rogers Y.-H."/>
            <person name="Friedman R."/>
            <person name="Frazier M."/>
            <person name="Venter J.C."/>
        </authorList>
    </citation>
    <scope>NUCLEOTIDE SEQUENCE [LARGE SCALE GENOMIC DNA]</scope>
    <source>
        <strain evidence="1 2">ATCC 23134</strain>
    </source>
</reference>
<accession>A1ZCX8</accession>
<sequence>MVLWNKQVYFTGFKNLEGMPHFCSTVLRYVNVYFYESKN</sequence>
<evidence type="ECO:0000313" key="2">
    <source>
        <dbReference type="Proteomes" id="UP000004095"/>
    </source>
</evidence>
<dbReference type="AlphaFoldDB" id="A1ZCX8"/>
<organism evidence="1 2">
    <name type="scientific">Microscilla marina ATCC 23134</name>
    <dbReference type="NCBI Taxonomy" id="313606"/>
    <lineage>
        <taxon>Bacteria</taxon>
        <taxon>Pseudomonadati</taxon>
        <taxon>Bacteroidota</taxon>
        <taxon>Cytophagia</taxon>
        <taxon>Cytophagales</taxon>
        <taxon>Microscillaceae</taxon>
        <taxon>Microscilla</taxon>
    </lineage>
</organism>
<dbReference type="EMBL" id="AAWS01000002">
    <property type="protein sequence ID" value="EAY31517.1"/>
    <property type="molecule type" value="Genomic_DNA"/>
</dbReference>
<proteinExistence type="predicted"/>
<comment type="caution">
    <text evidence="1">The sequence shown here is derived from an EMBL/GenBank/DDBJ whole genome shotgun (WGS) entry which is preliminary data.</text>
</comment>
<evidence type="ECO:0000313" key="1">
    <source>
        <dbReference type="EMBL" id="EAY31517.1"/>
    </source>
</evidence>
<keyword evidence="2" id="KW-1185">Reference proteome</keyword>